<dbReference type="SUPFAM" id="SSF55811">
    <property type="entry name" value="Nudix"/>
    <property type="match status" value="1"/>
</dbReference>
<dbReference type="CDD" id="cd24156">
    <property type="entry name" value="NUDIX_ADPRase_NudE"/>
    <property type="match status" value="1"/>
</dbReference>
<dbReference type="PANTHER" id="PTHR11839">
    <property type="entry name" value="UDP/ADP-SUGAR PYROPHOSPHATASE"/>
    <property type="match status" value="1"/>
</dbReference>
<dbReference type="RefSeq" id="WP_062483460.1">
    <property type="nucleotide sequence ID" value="NZ_CP013650.1"/>
</dbReference>
<dbReference type="AlphaFoldDB" id="A0A0U3B0Y4"/>
<name>A0A0U3B0Y4_9ALTE</name>
<dbReference type="Proteomes" id="UP000068447">
    <property type="component" value="Chromosome"/>
</dbReference>
<dbReference type="PANTHER" id="PTHR11839:SF12">
    <property type="entry name" value="ADP COMPOUNDS HYDROLASE NUDE"/>
    <property type="match status" value="1"/>
</dbReference>
<dbReference type="PROSITE" id="PS51462">
    <property type="entry name" value="NUDIX"/>
    <property type="match status" value="1"/>
</dbReference>
<keyword evidence="4" id="KW-1185">Reference proteome</keyword>
<dbReference type="GO" id="GO:0019144">
    <property type="term" value="F:ADP-sugar diphosphatase activity"/>
    <property type="evidence" value="ECO:0007669"/>
    <property type="project" value="TreeGrafter"/>
</dbReference>
<dbReference type="GO" id="GO:0019693">
    <property type="term" value="P:ribose phosphate metabolic process"/>
    <property type="evidence" value="ECO:0007669"/>
    <property type="project" value="TreeGrafter"/>
</dbReference>
<dbReference type="NCBIfam" id="NF008736">
    <property type="entry name" value="PRK11762.1"/>
    <property type="match status" value="1"/>
</dbReference>
<dbReference type="STRING" id="1526571.AT746_18515"/>
<organism evidence="3 4">
    <name type="scientific">Lacimicrobium alkaliphilum</name>
    <dbReference type="NCBI Taxonomy" id="1526571"/>
    <lineage>
        <taxon>Bacteria</taxon>
        <taxon>Pseudomonadati</taxon>
        <taxon>Pseudomonadota</taxon>
        <taxon>Gammaproteobacteria</taxon>
        <taxon>Alteromonadales</taxon>
        <taxon>Alteromonadaceae</taxon>
        <taxon>Lacimicrobium</taxon>
    </lineage>
</organism>
<dbReference type="OrthoDB" id="9806150at2"/>
<protein>
    <submittedName>
        <fullName evidence="3">ADP-ribose diphosphatase</fullName>
    </submittedName>
</protein>
<dbReference type="FunFam" id="3.90.79.10:FF:000006">
    <property type="entry name" value="ADP compounds hydrolase NudE"/>
    <property type="match status" value="1"/>
</dbReference>
<sequence length="188" mass="21230">MSKVDTDKVLPRIHDATVVAKSRLFHIERLDLEFSNGARREFERMRGSGRGAVMLVPFLDADTLLLVQEYAAGTHSYQLGFPKGLIDPGEDALQAGNRELMEEVGYGANKLHPLHKISMAPAFFNASMDILIAEDLYPKRLPGDEPEPLEVVLWPVQELDSLLHRPDFTEARSISALLLVERWLRNNR</sequence>
<dbReference type="GO" id="GO:0005829">
    <property type="term" value="C:cytosol"/>
    <property type="evidence" value="ECO:0007669"/>
    <property type="project" value="TreeGrafter"/>
</dbReference>
<dbReference type="GO" id="GO:0006753">
    <property type="term" value="P:nucleoside phosphate metabolic process"/>
    <property type="evidence" value="ECO:0007669"/>
    <property type="project" value="TreeGrafter"/>
</dbReference>
<feature type="domain" description="Nudix hydrolase" evidence="2">
    <location>
        <begin position="45"/>
        <end position="176"/>
    </location>
</feature>
<proteinExistence type="predicted"/>
<dbReference type="InterPro" id="IPR015797">
    <property type="entry name" value="NUDIX_hydrolase-like_dom_sf"/>
</dbReference>
<dbReference type="Pfam" id="PF00293">
    <property type="entry name" value="NUDIX"/>
    <property type="match status" value="1"/>
</dbReference>
<evidence type="ECO:0000313" key="4">
    <source>
        <dbReference type="Proteomes" id="UP000068447"/>
    </source>
</evidence>
<evidence type="ECO:0000256" key="1">
    <source>
        <dbReference type="ARBA" id="ARBA00022801"/>
    </source>
</evidence>
<accession>A0A0U3B0Y4</accession>
<dbReference type="Gene3D" id="3.90.79.10">
    <property type="entry name" value="Nucleoside Triphosphate Pyrophosphohydrolase"/>
    <property type="match status" value="1"/>
</dbReference>
<evidence type="ECO:0000259" key="2">
    <source>
        <dbReference type="PROSITE" id="PS51462"/>
    </source>
</evidence>
<reference evidence="3 4" key="1">
    <citation type="submission" date="2015-12" db="EMBL/GenBank/DDBJ databases">
        <title>Complete genome of Lacimicrobium alkaliphilum KCTC 32984.</title>
        <authorList>
            <person name="Kim S.-G."/>
            <person name="Lee Y.-J."/>
        </authorList>
    </citation>
    <scope>NUCLEOTIDE SEQUENCE [LARGE SCALE GENOMIC DNA]</scope>
    <source>
        <strain evidence="3 4">YelD216</strain>
    </source>
</reference>
<dbReference type="InterPro" id="IPR000086">
    <property type="entry name" value="NUDIX_hydrolase_dom"/>
</dbReference>
<gene>
    <name evidence="3" type="ORF">AT746_18515</name>
</gene>
<keyword evidence="1" id="KW-0378">Hydrolase</keyword>
<dbReference type="KEGG" id="lal:AT746_18515"/>
<dbReference type="EMBL" id="CP013650">
    <property type="protein sequence ID" value="ALT00064.1"/>
    <property type="molecule type" value="Genomic_DNA"/>
</dbReference>
<evidence type="ECO:0000313" key="3">
    <source>
        <dbReference type="EMBL" id="ALT00064.1"/>
    </source>
</evidence>